<organism evidence="1">
    <name type="scientific">hydrothermal vent metagenome</name>
    <dbReference type="NCBI Taxonomy" id="652676"/>
    <lineage>
        <taxon>unclassified sequences</taxon>
        <taxon>metagenomes</taxon>
        <taxon>ecological metagenomes</taxon>
    </lineage>
</organism>
<proteinExistence type="predicted"/>
<name>A0A3B0UCB2_9ZZZZ</name>
<evidence type="ECO:0000313" key="1">
    <source>
        <dbReference type="EMBL" id="VAW26710.1"/>
    </source>
</evidence>
<dbReference type="EMBL" id="UOER01000625">
    <property type="protein sequence ID" value="VAW26710.1"/>
    <property type="molecule type" value="Genomic_DNA"/>
</dbReference>
<reference evidence="1" key="1">
    <citation type="submission" date="2018-06" db="EMBL/GenBank/DDBJ databases">
        <authorList>
            <person name="Zhirakovskaya E."/>
        </authorList>
    </citation>
    <scope>NUCLEOTIDE SEQUENCE</scope>
</reference>
<feature type="non-terminal residue" evidence="1">
    <location>
        <position position="129"/>
    </location>
</feature>
<protein>
    <recommendedName>
        <fullName evidence="2">POTRA domain-containing protein</fullName>
    </recommendedName>
</protein>
<sequence length="129" mass="15027">MYIHTLNFNDLKAFFKLLNFTLILTTSFTSVYTQNFELIIKPKDSTNTSILKSTPYIKIHNTQKSIIKEVNNISKKLTAEGYINNSYFLSKKESIYTCTYTLNTKADIVQIYYSNKFIDENILKKLTPN</sequence>
<dbReference type="AlphaFoldDB" id="A0A3B0UCB2"/>
<accession>A0A3B0UCB2</accession>
<gene>
    <name evidence="1" type="ORF">MNBD_BACTEROID04-152</name>
</gene>
<evidence type="ECO:0008006" key="2">
    <source>
        <dbReference type="Google" id="ProtNLM"/>
    </source>
</evidence>